<keyword evidence="4" id="KW-1015">Disulfide bond</keyword>
<dbReference type="InterPro" id="IPR008255">
    <property type="entry name" value="Pyr_nucl-diS_OxRdtase_2_AS"/>
</dbReference>
<dbReference type="SUPFAM" id="SSF51905">
    <property type="entry name" value="FAD/NAD(P)-binding domain"/>
    <property type="match status" value="1"/>
</dbReference>
<protein>
    <submittedName>
        <fullName evidence="7">Thioredoxin-disulfide reductase</fullName>
    </submittedName>
</protein>
<dbReference type="InterPro" id="IPR050097">
    <property type="entry name" value="Ferredoxin-NADP_redctase_2"/>
</dbReference>
<dbReference type="GO" id="GO:0016668">
    <property type="term" value="F:oxidoreductase activity, acting on a sulfur group of donors, NAD(P) as acceptor"/>
    <property type="evidence" value="ECO:0007669"/>
    <property type="project" value="UniProtKB-ARBA"/>
</dbReference>
<evidence type="ECO:0000256" key="2">
    <source>
        <dbReference type="ARBA" id="ARBA00022827"/>
    </source>
</evidence>
<comment type="caution">
    <text evidence="7">The sequence shown here is derived from an EMBL/GenBank/DDBJ whole genome shotgun (WGS) entry which is preliminary data.</text>
</comment>
<dbReference type="Gene3D" id="3.50.50.60">
    <property type="entry name" value="FAD/NAD(P)-binding domain"/>
    <property type="match status" value="2"/>
</dbReference>
<feature type="domain" description="FAD/NAD(P)-binding" evidence="6">
    <location>
        <begin position="21"/>
        <end position="252"/>
    </location>
</feature>
<evidence type="ECO:0000256" key="5">
    <source>
        <dbReference type="ARBA" id="ARBA00023284"/>
    </source>
</evidence>
<evidence type="ECO:0000256" key="3">
    <source>
        <dbReference type="ARBA" id="ARBA00023002"/>
    </source>
</evidence>
<dbReference type="InterPro" id="IPR023753">
    <property type="entry name" value="FAD/NAD-binding_dom"/>
</dbReference>
<dbReference type="PANTHER" id="PTHR48105">
    <property type="entry name" value="THIOREDOXIN REDUCTASE 1-RELATED-RELATED"/>
    <property type="match status" value="1"/>
</dbReference>
<dbReference type="EMBL" id="MFZV01000034">
    <property type="protein sequence ID" value="OGK30987.1"/>
    <property type="molecule type" value="Genomic_DNA"/>
</dbReference>
<evidence type="ECO:0000259" key="6">
    <source>
        <dbReference type="Pfam" id="PF07992"/>
    </source>
</evidence>
<keyword evidence="5" id="KW-0676">Redox-active center</keyword>
<organism evidence="7 8">
    <name type="scientific">Candidatus Roizmanbacteria bacterium RIFCSPHIGHO2_12_FULL_33_9</name>
    <dbReference type="NCBI Taxonomy" id="1802045"/>
    <lineage>
        <taxon>Bacteria</taxon>
        <taxon>Candidatus Roizmaniibacteriota</taxon>
    </lineage>
</organism>
<evidence type="ECO:0000256" key="1">
    <source>
        <dbReference type="ARBA" id="ARBA00022630"/>
    </source>
</evidence>
<dbReference type="InterPro" id="IPR036188">
    <property type="entry name" value="FAD/NAD-bd_sf"/>
</dbReference>
<dbReference type="PROSITE" id="PS00573">
    <property type="entry name" value="PYRIDINE_REDOX_2"/>
    <property type="match status" value="1"/>
</dbReference>
<reference evidence="7 8" key="1">
    <citation type="journal article" date="2016" name="Nat. Commun.">
        <title>Thousands of microbial genomes shed light on interconnected biogeochemical processes in an aquifer system.</title>
        <authorList>
            <person name="Anantharaman K."/>
            <person name="Brown C.T."/>
            <person name="Hug L.A."/>
            <person name="Sharon I."/>
            <person name="Castelle C.J."/>
            <person name="Probst A.J."/>
            <person name="Thomas B.C."/>
            <person name="Singh A."/>
            <person name="Wilkins M.J."/>
            <person name="Karaoz U."/>
            <person name="Brodie E.L."/>
            <person name="Williams K.H."/>
            <person name="Hubbard S.S."/>
            <person name="Banfield J.F."/>
        </authorList>
    </citation>
    <scope>NUCLEOTIDE SEQUENCE [LARGE SCALE GENOMIC DNA]</scope>
</reference>
<dbReference type="AlphaFoldDB" id="A0A1F7HIC5"/>
<evidence type="ECO:0000256" key="4">
    <source>
        <dbReference type="ARBA" id="ARBA00023157"/>
    </source>
</evidence>
<name>A0A1F7HIC5_9BACT</name>
<dbReference type="PRINTS" id="PR00469">
    <property type="entry name" value="PNDRDTASEII"/>
</dbReference>
<evidence type="ECO:0000313" key="8">
    <source>
        <dbReference type="Proteomes" id="UP000177199"/>
    </source>
</evidence>
<keyword evidence="1" id="KW-0285">Flavoprotein</keyword>
<dbReference type="PRINTS" id="PR00368">
    <property type="entry name" value="FADPNR"/>
</dbReference>
<dbReference type="Pfam" id="PF07992">
    <property type="entry name" value="Pyr_redox_2"/>
    <property type="match status" value="1"/>
</dbReference>
<accession>A0A1F7HIC5</accession>
<proteinExistence type="predicted"/>
<dbReference type="Proteomes" id="UP000177199">
    <property type="component" value="Unassembled WGS sequence"/>
</dbReference>
<keyword evidence="2" id="KW-0274">FAD</keyword>
<gene>
    <name evidence="7" type="ORF">A3F29_04465</name>
</gene>
<feature type="non-terminal residue" evidence="7">
    <location>
        <position position="1"/>
    </location>
</feature>
<sequence>DSVLGPDLIEKMRVHAKKFGTNILDKNITKVDFTKKPFELYSSDEKYFSNAVIITTGAKAIWLGLESETRLRGKGVSACATCDGFFFKDKIVGVVGGGDSAMEEALFLTKFASKIYILHRRDEFRASQIMQDRVKNHPKIEILWNTEIDEVLGENKVEGIKLTGTRQLKVDGLFIAIGHKPDTDVFKGQIELDEKGYIVTSQVEALRRVSGLTSKKNYDFKYQTMTSVAVVFAGGDCVDHAYRQAGTAVGMGIAAALEAERWLDLNSKP</sequence>
<keyword evidence="3" id="KW-0560">Oxidoreductase</keyword>
<evidence type="ECO:0000313" key="7">
    <source>
        <dbReference type="EMBL" id="OGK30987.1"/>
    </source>
</evidence>